<sequence length="281" mass="30679">MKNRWGILMMAIVAGAIIIKSLNTAGTAAMADAAYSAEAASSRTQLRQLLAASEGLIQGSRQATVKWQGEWHTMLSLEEAGELLADRLGLADRYTEKVHGNQVFYAEGASGRAEDIIHGKLALTLQEEGSYYVILRLENRTDESLQRLPEAGESWGEALLREGVRAKWNAALQGEAAGVVSAPEWPDSWQDDTAGAGEANPMPALAAFAKLESRMKEQLKLRAEESFADERTVSRSYAAEDLPIKARSAGQEISLQLALHWNTESERYDVSIGSPLLTVEY</sequence>
<comment type="caution">
    <text evidence="1">The sequence shown here is derived from an EMBL/GenBank/DDBJ whole genome shotgun (WGS) entry which is preliminary data.</text>
</comment>
<protein>
    <recommendedName>
        <fullName evidence="3">TATA-box binding protein</fullName>
    </recommendedName>
</protein>
<evidence type="ECO:0000313" key="1">
    <source>
        <dbReference type="EMBL" id="MUG47239.1"/>
    </source>
</evidence>
<organism evidence="1 2">
    <name type="scientific">Paenibacillus woosongensis</name>
    <dbReference type="NCBI Taxonomy" id="307580"/>
    <lineage>
        <taxon>Bacteria</taxon>
        <taxon>Bacillati</taxon>
        <taxon>Bacillota</taxon>
        <taxon>Bacilli</taxon>
        <taxon>Bacillales</taxon>
        <taxon>Paenibacillaceae</taxon>
        <taxon>Paenibacillus</taxon>
    </lineage>
</organism>
<evidence type="ECO:0008006" key="3">
    <source>
        <dbReference type="Google" id="ProtNLM"/>
    </source>
</evidence>
<dbReference type="AlphaFoldDB" id="A0A7X2Z5M6"/>
<dbReference type="Proteomes" id="UP000447876">
    <property type="component" value="Unassembled WGS sequence"/>
</dbReference>
<reference evidence="1 2" key="1">
    <citation type="submission" date="2019-11" db="EMBL/GenBank/DDBJ databases">
        <title>Draft genome sequences of five Paenibacillus species of dairy origin.</title>
        <authorList>
            <person name="Olajide A.M."/>
            <person name="Chen S."/>
            <person name="Lapointe G."/>
        </authorList>
    </citation>
    <scope>NUCLEOTIDE SEQUENCE [LARGE SCALE GENOMIC DNA]</scope>
    <source>
        <strain evidence="1 2">12CR55</strain>
    </source>
</reference>
<accession>A0A7X2Z5M6</accession>
<dbReference type="RefSeq" id="WP_155612619.1">
    <property type="nucleotide sequence ID" value="NZ_WNZW01000011.1"/>
</dbReference>
<proteinExistence type="predicted"/>
<dbReference type="OrthoDB" id="2660768at2"/>
<name>A0A7X2Z5M6_9BACL</name>
<dbReference type="Gene3D" id="3.30.360.40">
    <property type="entry name" value="YwmB-like"/>
    <property type="match status" value="1"/>
</dbReference>
<dbReference type="EMBL" id="WNZW01000011">
    <property type="protein sequence ID" value="MUG47239.1"/>
    <property type="molecule type" value="Genomic_DNA"/>
</dbReference>
<evidence type="ECO:0000313" key="2">
    <source>
        <dbReference type="Proteomes" id="UP000447876"/>
    </source>
</evidence>
<gene>
    <name evidence="1" type="ORF">GNP95_20015</name>
</gene>